<dbReference type="AlphaFoldDB" id="A0A136A523"/>
<feature type="signal peptide" evidence="1">
    <location>
        <begin position="1"/>
        <end position="18"/>
    </location>
</feature>
<gene>
    <name evidence="2" type="ORF">AX660_10215</name>
</gene>
<evidence type="ECO:0000313" key="2">
    <source>
        <dbReference type="EMBL" id="KXI30342.1"/>
    </source>
</evidence>
<feature type="chain" id="PRO_5007469556" evidence="1">
    <location>
        <begin position="19"/>
        <end position="136"/>
    </location>
</feature>
<accession>A0A136A523</accession>
<keyword evidence="1" id="KW-0732">Signal</keyword>
<keyword evidence="3" id="KW-1185">Reference proteome</keyword>
<dbReference type="EMBL" id="LSNE01000003">
    <property type="protein sequence ID" value="KXI30342.1"/>
    <property type="molecule type" value="Genomic_DNA"/>
</dbReference>
<evidence type="ECO:0000256" key="1">
    <source>
        <dbReference type="SAM" id="SignalP"/>
    </source>
</evidence>
<proteinExistence type="predicted"/>
<organism evidence="2 3">
    <name type="scientific">Paraglaciecola hydrolytica</name>
    <dbReference type="NCBI Taxonomy" id="1799789"/>
    <lineage>
        <taxon>Bacteria</taxon>
        <taxon>Pseudomonadati</taxon>
        <taxon>Pseudomonadota</taxon>
        <taxon>Gammaproteobacteria</taxon>
        <taxon>Alteromonadales</taxon>
        <taxon>Alteromonadaceae</taxon>
        <taxon>Paraglaciecola</taxon>
    </lineage>
</organism>
<dbReference type="STRING" id="1799789.AX660_10215"/>
<sequence length="136" mass="15071">MKKSIVLFTVLITSAASATAHTLTLAEKNKSYAEFVQAEKLSDIDNIRSFRYTGWKALSDDYLVITNTKKEDYLIEFKSRCLGLSKAKAVKLNRFSDSSLSSQYDTVSVVGPAAETCRIESIYPISAEQSLTLSKV</sequence>
<dbReference type="InterPro" id="IPR045500">
    <property type="entry name" value="DUF6491"/>
</dbReference>
<dbReference type="Pfam" id="PF20101">
    <property type="entry name" value="DUF6491"/>
    <property type="match status" value="1"/>
</dbReference>
<protein>
    <submittedName>
        <fullName evidence="2">Uncharacterized protein</fullName>
    </submittedName>
</protein>
<reference evidence="3" key="1">
    <citation type="submission" date="2016-02" db="EMBL/GenBank/DDBJ databases">
        <authorList>
            <person name="Schultz-Johansen M."/>
            <person name="Glaring M.A."/>
            <person name="Bech P.K."/>
            <person name="Stougaard P."/>
        </authorList>
    </citation>
    <scope>NUCLEOTIDE SEQUENCE [LARGE SCALE GENOMIC DNA]</scope>
    <source>
        <strain evidence="3">S66</strain>
    </source>
</reference>
<comment type="caution">
    <text evidence="2">The sequence shown here is derived from an EMBL/GenBank/DDBJ whole genome shotgun (WGS) entry which is preliminary data.</text>
</comment>
<dbReference type="Proteomes" id="UP000070299">
    <property type="component" value="Unassembled WGS sequence"/>
</dbReference>
<dbReference type="RefSeq" id="WP_068374601.1">
    <property type="nucleotide sequence ID" value="NZ_LSNE01000003.1"/>
</dbReference>
<dbReference type="OrthoDB" id="6385999at2"/>
<name>A0A136A523_9ALTE</name>
<evidence type="ECO:0000313" key="3">
    <source>
        <dbReference type="Proteomes" id="UP000070299"/>
    </source>
</evidence>